<dbReference type="EMBL" id="CP047121">
    <property type="protein sequence ID" value="QHB51423.1"/>
    <property type="molecule type" value="Genomic_DNA"/>
</dbReference>
<dbReference type="AlphaFoldDB" id="A0A6P1E9L6"/>
<organism evidence="1 2">
    <name type="scientific">Lentilactobacillus hilgardii</name>
    <name type="common">Lactobacillus hilgardii</name>
    <dbReference type="NCBI Taxonomy" id="1588"/>
    <lineage>
        <taxon>Bacteria</taxon>
        <taxon>Bacillati</taxon>
        <taxon>Bacillota</taxon>
        <taxon>Bacilli</taxon>
        <taxon>Lactobacillales</taxon>
        <taxon>Lactobacillaceae</taxon>
        <taxon>Lentilactobacillus</taxon>
    </lineage>
</organism>
<gene>
    <name evidence="1" type="ORF">GQR93_03925</name>
</gene>
<accession>A0A6P1E9L6</accession>
<protein>
    <submittedName>
        <fullName evidence="1">Uncharacterized protein</fullName>
    </submittedName>
</protein>
<evidence type="ECO:0000313" key="2">
    <source>
        <dbReference type="Proteomes" id="UP000465035"/>
    </source>
</evidence>
<proteinExistence type="predicted"/>
<name>A0A6P1E9L6_LENHI</name>
<dbReference type="GeneID" id="69057501"/>
<dbReference type="Proteomes" id="UP000465035">
    <property type="component" value="Chromosome"/>
</dbReference>
<reference evidence="1 2" key="1">
    <citation type="submission" date="2019-12" db="EMBL/GenBank/DDBJ databases">
        <title>Lactobacillus hilgardii FLUB.</title>
        <authorList>
            <person name="Gustaw K."/>
        </authorList>
    </citation>
    <scope>NUCLEOTIDE SEQUENCE [LARGE SCALE GENOMIC DNA]</scope>
    <source>
        <strain evidence="1 2">FLUB</strain>
    </source>
</reference>
<sequence>MNKKGLIGLVTLLSAVIGLACFGNIQRVSAQPLCWEEHYRHEYKVEVLKPIRINRVIYGKYTYQNKWVNGGRLHKGSIVRTWYAGIGGFDWHLTGGPNGRYDITSKYGYNVSWPSKHYFKILKVYHGYHWF</sequence>
<dbReference type="PROSITE" id="PS51257">
    <property type="entry name" value="PROKAR_LIPOPROTEIN"/>
    <property type="match status" value="1"/>
</dbReference>
<evidence type="ECO:0000313" key="1">
    <source>
        <dbReference type="EMBL" id="QHB51423.1"/>
    </source>
</evidence>
<dbReference type="RefSeq" id="WP_003552467.1">
    <property type="nucleotide sequence ID" value="NZ_CABKOL010000106.1"/>
</dbReference>